<dbReference type="InterPro" id="IPR000914">
    <property type="entry name" value="SBP_5_dom"/>
</dbReference>
<dbReference type="Gene3D" id="3.40.190.10">
    <property type="entry name" value="Periplasmic binding protein-like II"/>
    <property type="match status" value="1"/>
</dbReference>
<dbReference type="Gene3D" id="3.10.105.10">
    <property type="entry name" value="Dipeptide-binding Protein, Domain 3"/>
    <property type="match status" value="1"/>
</dbReference>
<keyword evidence="3" id="KW-0732">Signal</keyword>
<gene>
    <name evidence="5" type="ORF">HA338_14475</name>
</gene>
<dbReference type="EMBL" id="DUJU01000162">
    <property type="protein sequence ID" value="HIH95165.1"/>
    <property type="molecule type" value="Genomic_DNA"/>
</dbReference>
<dbReference type="PANTHER" id="PTHR30290:SF9">
    <property type="entry name" value="OLIGOPEPTIDE-BINDING PROTEIN APPA"/>
    <property type="match status" value="1"/>
</dbReference>
<evidence type="ECO:0000256" key="2">
    <source>
        <dbReference type="ARBA" id="ARBA00022448"/>
    </source>
</evidence>
<dbReference type="SUPFAM" id="SSF53850">
    <property type="entry name" value="Periplasmic binding protein-like II"/>
    <property type="match status" value="1"/>
</dbReference>
<sequence>MGIIFVVLAIATLAYTSVPSNSARSPDELISAASAHGGEPEAGFDPMYGWGTYHEPLIQSTLFKWDSNMSLVNDLATGYSVSEDSLVWTVTIRDDVKFTDGVALTAEDVAFSFNTAAVSAGYLDLTALERAEALNDTAVQFTLKNPRATFINTLGRLGIVPEHAYNDSYGQNPIGSGPYKFVQWDKGQQTIFERNEDYYGQKPYFKKFTILYLENDAAFAAAKKGDVDFAKITATSAREEVEGMKVVPVASYDSTYISLPLTPDTGNKTKDGYPIGNNITSDLAVRKALHVGIDRQSLIDDVLNGFGDKELTGVDHLPWVNPEAMVEDADPEEAVRILEEGGWTDTDGDGIVEKNGLKASLMLYYPSNNPDRQALALALADQVVKFGIELIPEGKSSNELITVKYANPSISGYGTNDLDPVYTSYLSSLAGGEYSNTGYYNNPKVDAYLIASQNSSTLEEAYNYVKLAAWDGSTGFSARGDAAKLYIIDPNYIFLVDDTLDIGTPKTQPHGGDPYGNIYDWKRIN</sequence>
<evidence type="ECO:0000259" key="4">
    <source>
        <dbReference type="Pfam" id="PF00496"/>
    </source>
</evidence>
<dbReference type="PROSITE" id="PS01040">
    <property type="entry name" value="SBP_BACTERIAL_5"/>
    <property type="match status" value="1"/>
</dbReference>
<comment type="similarity">
    <text evidence="1">Belongs to the bacterial solute-binding protein 5 family.</text>
</comment>
<accession>A0A832WBE8</accession>
<dbReference type="RefSeq" id="WP_011021913.1">
    <property type="nucleotide sequence ID" value="NZ_DUJU01000162.1"/>
</dbReference>
<dbReference type="AlphaFoldDB" id="A0A832WBE8"/>
<evidence type="ECO:0000256" key="1">
    <source>
        <dbReference type="ARBA" id="ARBA00005695"/>
    </source>
</evidence>
<evidence type="ECO:0000313" key="6">
    <source>
        <dbReference type="Proteomes" id="UP000600774"/>
    </source>
</evidence>
<dbReference type="GO" id="GO:0015833">
    <property type="term" value="P:peptide transport"/>
    <property type="evidence" value="ECO:0007669"/>
    <property type="project" value="TreeGrafter"/>
</dbReference>
<reference evidence="5" key="1">
    <citation type="journal article" date="2020" name="bioRxiv">
        <title>A rank-normalized archaeal taxonomy based on genome phylogeny resolves widespread incomplete and uneven classifications.</title>
        <authorList>
            <person name="Rinke C."/>
            <person name="Chuvochina M."/>
            <person name="Mussig A.J."/>
            <person name="Chaumeil P.-A."/>
            <person name="Waite D.W."/>
            <person name="Whitman W.B."/>
            <person name="Parks D.H."/>
            <person name="Hugenholtz P."/>
        </authorList>
    </citation>
    <scope>NUCLEOTIDE SEQUENCE</scope>
    <source>
        <strain evidence="5">UBA8876</strain>
    </source>
</reference>
<dbReference type="Pfam" id="PF00496">
    <property type="entry name" value="SBP_bac_5"/>
    <property type="match status" value="1"/>
</dbReference>
<protein>
    <submittedName>
        <fullName evidence="5">ABC transporter substrate-binding protein</fullName>
    </submittedName>
</protein>
<dbReference type="GO" id="GO:1904680">
    <property type="term" value="F:peptide transmembrane transporter activity"/>
    <property type="evidence" value="ECO:0007669"/>
    <property type="project" value="TreeGrafter"/>
</dbReference>
<comment type="caution">
    <text evidence="5">The sequence shown here is derived from an EMBL/GenBank/DDBJ whole genome shotgun (WGS) entry which is preliminary data.</text>
</comment>
<dbReference type="Proteomes" id="UP000600774">
    <property type="component" value="Unassembled WGS sequence"/>
</dbReference>
<name>A0A832WBE8_9EURY</name>
<feature type="domain" description="Solute-binding protein family 5" evidence="4">
    <location>
        <begin position="71"/>
        <end position="428"/>
    </location>
</feature>
<dbReference type="PANTHER" id="PTHR30290">
    <property type="entry name" value="PERIPLASMIC BINDING COMPONENT OF ABC TRANSPORTER"/>
    <property type="match status" value="1"/>
</dbReference>
<dbReference type="InterPro" id="IPR039424">
    <property type="entry name" value="SBP_5"/>
</dbReference>
<organism evidence="5 6">
    <name type="scientific">Methanosarcina acetivorans</name>
    <dbReference type="NCBI Taxonomy" id="2214"/>
    <lineage>
        <taxon>Archaea</taxon>
        <taxon>Methanobacteriati</taxon>
        <taxon>Methanobacteriota</taxon>
        <taxon>Stenosarchaea group</taxon>
        <taxon>Methanomicrobia</taxon>
        <taxon>Methanosarcinales</taxon>
        <taxon>Methanosarcinaceae</taxon>
        <taxon>Methanosarcina</taxon>
    </lineage>
</organism>
<proteinExistence type="inferred from homology"/>
<dbReference type="InterPro" id="IPR023765">
    <property type="entry name" value="SBP_5_CS"/>
</dbReference>
<keyword evidence="2" id="KW-0813">Transport</keyword>
<evidence type="ECO:0000256" key="3">
    <source>
        <dbReference type="ARBA" id="ARBA00022729"/>
    </source>
</evidence>
<evidence type="ECO:0000313" key="5">
    <source>
        <dbReference type="EMBL" id="HIH95165.1"/>
    </source>
</evidence>
<dbReference type="CDD" id="cd08518">
    <property type="entry name" value="PBP2_NikA_DppA_OppA_like_19"/>
    <property type="match status" value="1"/>
</dbReference>
<dbReference type="GeneID" id="1473805"/>